<accession>A0A975C381</accession>
<organism evidence="2 3">
    <name type="scientific">Brevundimonas goettingensis</name>
    <dbReference type="NCBI Taxonomy" id="2774190"/>
    <lineage>
        <taxon>Bacteria</taxon>
        <taxon>Pseudomonadati</taxon>
        <taxon>Pseudomonadota</taxon>
        <taxon>Alphaproteobacteria</taxon>
        <taxon>Caulobacterales</taxon>
        <taxon>Caulobacteraceae</taxon>
        <taxon>Brevundimonas</taxon>
    </lineage>
</organism>
<protein>
    <recommendedName>
        <fullName evidence="4">Lipoprotein</fullName>
    </recommendedName>
</protein>
<evidence type="ECO:0000256" key="1">
    <source>
        <dbReference type="SAM" id="SignalP"/>
    </source>
</evidence>
<dbReference type="KEGG" id="bgoe:IFJ75_01495"/>
<dbReference type="EMBL" id="CP062222">
    <property type="protein sequence ID" value="QTC91639.1"/>
    <property type="molecule type" value="Genomic_DNA"/>
</dbReference>
<evidence type="ECO:0008006" key="4">
    <source>
        <dbReference type="Google" id="ProtNLM"/>
    </source>
</evidence>
<feature type="chain" id="PRO_5037239539" description="Lipoprotein" evidence="1">
    <location>
        <begin position="20"/>
        <end position="236"/>
    </location>
</feature>
<dbReference type="AlphaFoldDB" id="A0A975C381"/>
<feature type="signal peptide" evidence="1">
    <location>
        <begin position="1"/>
        <end position="19"/>
    </location>
</feature>
<dbReference type="PROSITE" id="PS51257">
    <property type="entry name" value="PROKAR_LIPOPROTEIN"/>
    <property type="match status" value="1"/>
</dbReference>
<proteinExistence type="predicted"/>
<evidence type="ECO:0000313" key="3">
    <source>
        <dbReference type="Proteomes" id="UP000663918"/>
    </source>
</evidence>
<keyword evidence="1" id="KW-0732">Signal</keyword>
<dbReference type="Proteomes" id="UP000663918">
    <property type="component" value="Chromosome"/>
</dbReference>
<sequence length="236" mass="25164">MFKKVLMAAVAAMSVAACASPYVATPYDRAAMPVRTITVMDDAAEDNAIAYEVASIGRNFGLIGALVDAGIQAERQSAVNKALDSVSFDGETVFEHRLASRLTSEGYQVAVRENAPRDKRAFVVTYPSADGTADAYLDIVVAHHGYLSAGAFQPFRPSAAAQVRLVSASDPTKILMDNRIVYNGMTTADAGVITLTPNPSYEFKNREELLADPAKMAAGIEDALNQIADTAAQLLR</sequence>
<reference evidence="2" key="1">
    <citation type="submission" date="2020-09" db="EMBL/GenBank/DDBJ databases">
        <title>Brevundimonas sp. LVF2 isolated from a puddle in Goettingen, Germany.</title>
        <authorList>
            <person name="Friedrich I."/>
            <person name="Klassen A."/>
            <person name="Hannes N."/>
            <person name="Schneider D."/>
            <person name="Hertel R."/>
            <person name="Daniel R."/>
        </authorList>
    </citation>
    <scope>NUCLEOTIDE SEQUENCE</scope>
    <source>
        <strain evidence="2">LVF2</strain>
    </source>
</reference>
<name>A0A975C381_9CAUL</name>
<gene>
    <name evidence="2" type="ORF">IFJ75_01495</name>
</gene>
<keyword evidence="3" id="KW-1185">Reference proteome</keyword>
<evidence type="ECO:0000313" key="2">
    <source>
        <dbReference type="EMBL" id="QTC91639.1"/>
    </source>
</evidence>
<dbReference type="RefSeq" id="WP_207870817.1">
    <property type="nucleotide sequence ID" value="NZ_CP062222.1"/>
</dbReference>